<dbReference type="FunCoup" id="A0A1U7ZYG8">
    <property type="interactions" value="737"/>
</dbReference>
<gene>
    <name evidence="5" type="primary">LOC104595270</name>
</gene>
<evidence type="ECO:0000313" key="5">
    <source>
        <dbReference type="RefSeq" id="XP_010254237.1"/>
    </source>
</evidence>
<organism evidence="4 5">
    <name type="scientific">Nelumbo nucifera</name>
    <name type="common">Sacred lotus</name>
    <dbReference type="NCBI Taxonomy" id="4432"/>
    <lineage>
        <taxon>Eukaryota</taxon>
        <taxon>Viridiplantae</taxon>
        <taxon>Streptophyta</taxon>
        <taxon>Embryophyta</taxon>
        <taxon>Tracheophyta</taxon>
        <taxon>Spermatophyta</taxon>
        <taxon>Magnoliopsida</taxon>
        <taxon>Proteales</taxon>
        <taxon>Nelumbonaceae</taxon>
        <taxon>Nelumbo</taxon>
    </lineage>
</organism>
<dbReference type="OMA" id="NYFFRFF"/>
<dbReference type="PANTHER" id="PTHR47447:SF28">
    <property type="entry name" value="PENTACOTRIPEPTIDE-REPEAT REGION OF PRORP DOMAIN-CONTAINING PROTEIN"/>
    <property type="match status" value="1"/>
</dbReference>
<proteinExistence type="inferred from homology"/>
<dbReference type="Proteomes" id="UP000189703">
    <property type="component" value="Unplaced"/>
</dbReference>
<evidence type="ECO:0000256" key="2">
    <source>
        <dbReference type="ARBA" id="ARBA00022737"/>
    </source>
</evidence>
<dbReference type="Pfam" id="PF13041">
    <property type="entry name" value="PPR_2"/>
    <property type="match status" value="2"/>
</dbReference>
<sequence>MLGLTALTVLRTRRNLNFSTTYRLLYDQSWISVPLNPPMNWPVQSQHAKTQPMLQPPSTSFQQHCQPQEQTDHQRENPDSNLFQKDCATICNLLRDPNLSAGPTFEAALNQTGIKPSPILLEAIFNHLDYSPKPLYTLFRWAEHQPSYCSTTPVFNSMIDILAKAREFDLVWSLMLECLNSNVNPSLISSDTFAILMRRYARADMPQASIRTFEFAHKSDTVHRLDLNLDLFDVLLDSLCKEGHARIASAYLDQRKQLEPGWIPTIRVYNILLNGWFRSRKLKQAERLWEVMRKENVAPTVVTYGTIIEGYCRMRRVDQAIELIGEMRREGIEPNDIVCNPIIDALSEAGRFKEALAMMERLSISDSGPTVSTYNSLVKGYCKAGDLVRASKTLKMMIGRGFVPTPTTYNYFFRHFSRFGKIEEGMNLYTKMTESGYVPDRLTYHLLIKMLCEQGRLDLAVQVRKEMMVRGFDSDLATSTMLVHLLCRLHRFEEAGEEFEDMIRRGIVPQYLTYRKLVEELKKSGMTEIARRISARMASIPHSKKLPDRYKEGTDGSHEFRSSIMRRAQAMSDILKTCKDPRKLRKLRCSSNNVVESANILVEDIKRRINGT</sequence>
<dbReference type="PROSITE" id="PS51375">
    <property type="entry name" value="PPR"/>
    <property type="match status" value="7"/>
</dbReference>
<evidence type="ECO:0000256" key="3">
    <source>
        <dbReference type="SAM" id="MobiDB-lite"/>
    </source>
</evidence>
<dbReference type="GeneID" id="104595270"/>
<dbReference type="PANTHER" id="PTHR47447">
    <property type="entry name" value="OS03G0856100 PROTEIN"/>
    <property type="match status" value="1"/>
</dbReference>
<dbReference type="eggNOG" id="KOG4197">
    <property type="taxonomic scope" value="Eukaryota"/>
</dbReference>
<dbReference type="AlphaFoldDB" id="A0A1U7ZYG8"/>
<dbReference type="NCBIfam" id="TIGR00756">
    <property type="entry name" value="PPR"/>
    <property type="match status" value="6"/>
</dbReference>
<evidence type="ECO:0000313" key="4">
    <source>
        <dbReference type="Proteomes" id="UP000189703"/>
    </source>
</evidence>
<comment type="similarity">
    <text evidence="1">Belongs to the PPR family. P subfamily.</text>
</comment>
<keyword evidence="4" id="KW-1185">Reference proteome</keyword>
<dbReference type="KEGG" id="nnu:104595270"/>
<dbReference type="InterPro" id="IPR002885">
    <property type="entry name" value="PPR_rpt"/>
</dbReference>
<dbReference type="Pfam" id="PF12854">
    <property type="entry name" value="PPR_1"/>
    <property type="match status" value="1"/>
</dbReference>
<dbReference type="Gene3D" id="1.25.40.10">
    <property type="entry name" value="Tetratricopeptide repeat domain"/>
    <property type="match status" value="4"/>
</dbReference>
<keyword evidence="2" id="KW-0677">Repeat</keyword>
<evidence type="ECO:0000256" key="1">
    <source>
        <dbReference type="ARBA" id="ARBA00007626"/>
    </source>
</evidence>
<feature type="region of interest" description="Disordered" evidence="3">
    <location>
        <begin position="42"/>
        <end position="78"/>
    </location>
</feature>
<dbReference type="Pfam" id="PF01535">
    <property type="entry name" value="PPR"/>
    <property type="match status" value="3"/>
</dbReference>
<name>A0A1U7ZYG8_NELNU</name>
<feature type="compositionally biased region" description="Polar residues" evidence="3">
    <location>
        <begin position="42"/>
        <end position="69"/>
    </location>
</feature>
<dbReference type="RefSeq" id="XP_010254237.1">
    <property type="nucleotide sequence ID" value="XM_010255935.1"/>
</dbReference>
<dbReference type="OrthoDB" id="185373at2759"/>
<reference evidence="5" key="1">
    <citation type="submission" date="2025-08" db="UniProtKB">
        <authorList>
            <consortium name="RefSeq"/>
        </authorList>
    </citation>
    <scope>IDENTIFICATION</scope>
</reference>
<accession>A0A1U7ZYG8</accession>
<dbReference type="InterPro" id="IPR011990">
    <property type="entry name" value="TPR-like_helical_dom_sf"/>
</dbReference>
<protein>
    <submittedName>
        <fullName evidence="5">Pentatricopeptide repeat-containing protein At5g11310, mitochondrial isoform X1</fullName>
    </submittedName>
</protein>